<dbReference type="Proteomes" id="UP000681967">
    <property type="component" value="Unassembled WGS sequence"/>
</dbReference>
<proteinExistence type="predicted"/>
<dbReference type="EMBL" id="CAJOBG010001197">
    <property type="protein sequence ID" value="CAF3905192.1"/>
    <property type="molecule type" value="Genomic_DNA"/>
</dbReference>
<dbReference type="EMBL" id="CAJNOW010009528">
    <property type="protein sequence ID" value="CAF1564725.1"/>
    <property type="molecule type" value="Genomic_DNA"/>
</dbReference>
<evidence type="ECO:0000313" key="7">
    <source>
        <dbReference type="EMBL" id="CAF2151497.1"/>
    </source>
</evidence>
<evidence type="ECO:0000259" key="2">
    <source>
        <dbReference type="PROSITE" id="PS50158"/>
    </source>
</evidence>
<evidence type="ECO:0000313" key="13">
    <source>
        <dbReference type="Proteomes" id="UP000663866"/>
    </source>
</evidence>
<dbReference type="EMBL" id="CAJNRG010013770">
    <property type="protein sequence ID" value="CAF2151497.1"/>
    <property type="molecule type" value="Genomic_DNA"/>
</dbReference>
<accession>A0A816XWI4</accession>
<dbReference type="EMBL" id="CAJOBF010010603">
    <property type="protein sequence ID" value="CAF4293754.1"/>
    <property type="molecule type" value="Genomic_DNA"/>
</dbReference>
<dbReference type="GO" id="GO:0008270">
    <property type="term" value="F:zinc ion binding"/>
    <property type="evidence" value="ECO:0007669"/>
    <property type="project" value="UniProtKB-KW"/>
</dbReference>
<protein>
    <recommendedName>
        <fullName evidence="2">CCHC-type domain-containing protein</fullName>
    </recommendedName>
</protein>
<evidence type="ECO:0000313" key="12">
    <source>
        <dbReference type="EMBL" id="CAF5192707.1"/>
    </source>
</evidence>
<dbReference type="Proteomes" id="UP000663855">
    <property type="component" value="Unassembled WGS sequence"/>
</dbReference>
<dbReference type="GO" id="GO:0003676">
    <property type="term" value="F:nucleic acid binding"/>
    <property type="evidence" value="ECO:0007669"/>
    <property type="project" value="InterPro"/>
</dbReference>
<evidence type="ECO:0000313" key="3">
    <source>
        <dbReference type="EMBL" id="CAF1564725.1"/>
    </source>
</evidence>
<dbReference type="EMBL" id="CAJOBI010000204">
    <property type="protein sequence ID" value="CAF3804316.1"/>
    <property type="molecule type" value="Genomic_DNA"/>
</dbReference>
<keyword evidence="13" id="KW-1185">Reference proteome</keyword>
<dbReference type="InterPro" id="IPR001878">
    <property type="entry name" value="Znf_CCHC"/>
</dbReference>
<evidence type="ECO:0000313" key="14">
    <source>
        <dbReference type="Proteomes" id="UP000663887"/>
    </source>
</evidence>
<dbReference type="Proteomes" id="UP000663887">
    <property type="component" value="Unassembled WGS sequence"/>
</dbReference>
<name>A0A816XWI4_9BILA</name>
<dbReference type="PROSITE" id="PS50158">
    <property type="entry name" value="ZF_CCHC"/>
    <property type="match status" value="1"/>
</dbReference>
<dbReference type="EMBL" id="CAJNRE010007733">
    <property type="protein sequence ID" value="CAF2067488.1"/>
    <property type="molecule type" value="Genomic_DNA"/>
</dbReference>
<comment type="caution">
    <text evidence="7">The sequence shown here is derived from an EMBL/GenBank/DDBJ whole genome shotgun (WGS) entry which is preliminary data.</text>
</comment>
<dbReference type="EMBL" id="CAJNRF010005000">
    <property type="protein sequence ID" value="CAF2066498.1"/>
    <property type="molecule type" value="Genomic_DNA"/>
</dbReference>
<keyword evidence="1" id="KW-0862">Zinc</keyword>
<organism evidence="7 14">
    <name type="scientific">Rotaria magnacalcarata</name>
    <dbReference type="NCBI Taxonomy" id="392030"/>
    <lineage>
        <taxon>Eukaryota</taxon>
        <taxon>Metazoa</taxon>
        <taxon>Spiralia</taxon>
        <taxon>Gnathifera</taxon>
        <taxon>Rotifera</taxon>
        <taxon>Eurotatoria</taxon>
        <taxon>Bdelloidea</taxon>
        <taxon>Philodinida</taxon>
        <taxon>Philodinidae</taxon>
        <taxon>Rotaria</taxon>
    </lineage>
</organism>
<dbReference type="EMBL" id="CAJOBH010239366">
    <property type="protein sequence ID" value="CAF5103527.1"/>
    <property type="molecule type" value="Genomic_DNA"/>
</dbReference>
<evidence type="ECO:0000313" key="5">
    <source>
        <dbReference type="EMBL" id="CAF2066498.1"/>
    </source>
</evidence>
<evidence type="ECO:0000313" key="6">
    <source>
        <dbReference type="EMBL" id="CAF2067488.1"/>
    </source>
</evidence>
<dbReference type="Proteomes" id="UP000676336">
    <property type="component" value="Unassembled WGS sequence"/>
</dbReference>
<dbReference type="Proteomes" id="UP000663824">
    <property type="component" value="Unassembled WGS sequence"/>
</dbReference>
<dbReference type="InterPro" id="IPR036875">
    <property type="entry name" value="Znf_CCHC_sf"/>
</dbReference>
<feature type="domain" description="CCHC-type" evidence="2">
    <location>
        <begin position="113"/>
        <end position="129"/>
    </location>
</feature>
<evidence type="ECO:0000313" key="9">
    <source>
        <dbReference type="EMBL" id="CAF3905192.1"/>
    </source>
</evidence>
<keyword evidence="1" id="KW-0479">Metal-binding</keyword>
<evidence type="ECO:0000313" key="10">
    <source>
        <dbReference type="EMBL" id="CAF4293754.1"/>
    </source>
</evidence>
<dbReference type="Proteomes" id="UP000681720">
    <property type="component" value="Unassembled WGS sequence"/>
</dbReference>
<dbReference type="SMART" id="SM00343">
    <property type="entry name" value="ZnF_C2HC"/>
    <property type="match status" value="1"/>
</dbReference>
<dbReference type="Gene3D" id="4.10.60.10">
    <property type="entry name" value="Zinc finger, CCHC-type"/>
    <property type="match status" value="1"/>
</dbReference>
<dbReference type="Proteomes" id="UP000663834">
    <property type="component" value="Unassembled WGS sequence"/>
</dbReference>
<dbReference type="AlphaFoldDB" id="A0A816XWI4"/>
<reference evidence="7" key="1">
    <citation type="submission" date="2021-02" db="EMBL/GenBank/DDBJ databases">
        <authorList>
            <person name="Nowell W R."/>
        </authorList>
    </citation>
    <scope>NUCLEOTIDE SEQUENCE</scope>
</reference>
<evidence type="ECO:0000313" key="11">
    <source>
        <dbReference type="EMBL" id="CAF5103527.1"/>
    </source>
</evidence>
<evidence type="ECO:0000313" key="8">
    <source>
        <dbReference type="EMBL" id="CAF3804316.1"/>
    </source>
</evidence>
<dbReference type="EMBL" id="CAJNOV010018393">
    <property type="protein sequence ID" value="CAF1619462.1"/>
    <property type="molecule type" value="Genomic_DNA"/>
</dbReference>
<dbReference type="Proteomes" id="UP000663842">
    <property type="component" value="Unassembled WGS sequence"/>
</dbReference>
<evidence type="ECO:0000313" key="4">
    <source>
        <dbReference type="EMBL" id="CAF1619462.1"/>
    </source>
</evidence>
<dbReference type="EMBL" id="CAJOBJ010338978">
    <property type="protein sequence ID" value="CAF5192707.1"/>
    <property type="molecule type" value="Genomic_DNA"/>
</dbReference>
<dbReference type="SUPFAM" id="SSF57756">
    <property type="entry name" value="Retrovirus zinc finger-like domains"/>
    <property type="match status" value="1"/>
</dbReference>
<sequence>MIGISRCGSLDEIIIEAQKVEEILYQRNKQSYRNSNQDRTQNNISTTSLYNDDDQYGIQAVSAYQKNRQIKTYTNENYTNKYYGNDHQSSQWVNYSSYPTTNRRGIYSTYETKCYACGKKGHNRNNCPQQYNTYSQQQSWYYQKTDDEAQDGRDHGAPN</sequence>
<dbReference type="Proteomes" id="UP000663866">
    <property type="component" value="Unassembled WGS sequence"/>
</dbReference>
<keyword evidence="1" id="KW-0863">Zinc-finger</keyword>
<evidence type="ECO:0000256" key="1">
    <source>
        <dbReference type="PROSITE-ProRule" id="PRU00047"/>
    </source>
</evidence>
<dbReference type="Proteomes" id="UP000663856">
    <property type="component" value="Unassembled WGS sequence"/>
</dbReference>
<gene>
    <name evidence="11" type="ORF">BYL167_LOCUS64695</name>
    <name evidence="4" type="ORF">CJN711_LOCUS37690</name>
    <name evidence="12" type="ORF">GIL414_LOCUS73598</name>
    <name evidence="3" type="ORF">KQP761_LOCUS18657</name>
    <name evidence="6" type="ORF">MBJ925_LOCUS16129</name>
    <name evidence="9" type="ORF">OVN521_LOCUS9728</name>
    <name evidence="8" type="ORF">SMN809_LOCUS1358</name>
    <name evidence="10" type="ORF">UXM345_LOCUS33025</name>
    <name evidence="5" type="ORF">WKI299_LOCUS13245</name>
    <name evidence="7" type="ORF">XDN619_LOCUS28753</name>
</gene>